<gene>
    <name evidence="1" type="ORF">H8700_03325</name>
</gene>
<dbReference type="InterPro" id="IPR019657">
    <property type="entry name" value="ComFB"/>
</dbReference>
<evidence type="ECO:0000313" key="1">
    <source>
        <dbReference type="EMBL" id="MBC8556739.1"/>
    </source>
</evidence>
<proteinExistence type="predicted"/>
<dbReference type="Proteomes" id="UP000637513">
    <property type="component" value="Unassembled WGS sequence"/>
</dbReference>
<name>A0ABR7MSG6_9FIRM</name>
<protein>
    <submittedName>
        <fullName evidence="1">Late competence development ComFB family protein</fullName>
    </submittedName>
</protein>
<keyword evidence="2" id="KW-1185">Reference proteome</keyword>
<organism evidence="1 2">
    <name type="scientific">Jutongia hominis</name>
    <dbReference type="NCBI Taxonomy" id="2763664"/>
    <lineage>
        <taxon>Bacteria</taxon>
        <taxon>Bacillati</taxon>
        <taxon>Bacillota</taxon>
        <taxon>Clostridia</taxon>
        <taxon>Lachnospirales</taxon>
        <taxon>Lachnospiraceae</taxon>
        <taxon>Jutongia</taxon>
    </lineage>
</organism>
<evidence type="ECO:0000313" key="2">
    <source>
        <dbReference type="Proteomes" id="UP000637513"/>
    </source>
</evidence>
<sequence length="88" mass="10047">MKGLSNLMEETVLHKIDQIWQETDYCKCDKCKMDIAAYALNRLPPRYVQSKEGEMLHKFDASTTQMDVEITAVVCKAIQVVGEDPHKS</sequence>
<dbReference type="EMBL" id="JACRSW010000010">
    <property type="protein sequence ID" value="MBC8556739.1"/>
    <property type="molecule type" value="Genomic_DNA"/>
</dbReference>
<reference evidence="1 2" key="1">
    <citation type="submission" date="2020-08" db="EMBL/GenBank/DDBJ databases">
        <title>Genome public.</title>
        <authorList>
            <person name="Liu C."/>
            <person name="Sun Q."/>
        </authorList>
    </citation>
    <scope>NUCLEOTIDE SEQUENCE [LARGE SCALE GENOMIC DNA]</scope>
    <source>
        <strain evidence="1 2">BX3</strain>
    </source>
</reference>
<dbReference type="RefSeq" id="WP_249303107.1">
    <property type="nucleotide sequence ID" value="NZ_JACRSW010000010.1"/>
</dbReference>
<accession>A0ABR7MSG6</accession>
<comment type="caution">
    <text evidence="1">The sequence shown here is derived from an EMBL/GenBank/DDBJ whole genome shotgun (WGS) entry which is preliminary data.</text>
</comment>
<dbReference type="Pfam" id="PF10719">
    <property type="entry name" value="ComFB"/>
    <property type="match status" value="1"/>
</dbReference>